<dbReference type="OrthoDB" id="37683at2759"/>
<gene>
    <name evidence="3" type="ORF">chiPu_0030022</name>
</gene>
<dbReference type="GO" id="GO:0015833">
    <property type="term" value="P:peptide transport"/>
    <property type="evidence" value="ECO:0007669"/>
    <property type="project" value="TreeGrafter"/>
</dbReference>
<evidence type="ECO:0000259" key="2">
    <source>
        <dbReference type="Pfam" id="PF00496"/>
    </source>
</evidence>
<organism evidence="3 4">
    <name type="scientific">Chiloscyllium punctatum</name>
    <name type="common">Brownbanded bambooshark</name>
    <name type="synonym">Hemiscyllium punctatum</name>
    <dbReference type="NCBI Taxonomy" id="137246"/>
    <lineage>
        <taxon>Eukaryota</taxon>
        <taxon>Metazoa</taxon>
        <taxon>Chordata</taxon>
        <taxon>Craniata</taxon>
        <taxon>Vertebrata</taxon>
        <taxon>Chondrichthyes</taxon>
        <taxon>Elasmobranchii</taxon>
        <taxon>Galeomorphii</taxon>
        <taxon>Galeoidea</taxon>
        <taxon>Orectolobiformes</taxon>
        <taxon>Hemiscylliidae</taxon>
        <taxon>Chiloscyllium</taxon>
    </lineage>
</organism>
<feature type="signal peptide" evidence="1">
    <location>
        <begin position="1"/>
        <end position="28"/>
    </location>
</feature>
<sequence>VQVMRMKNNSLLVSGIAVALLGIGAAQAADQPVSGGALTWGVTTEPSCFDPHRSSQQAAFFVARNYIDSLIAKKTDGTFAPWLATEWSISADGKEYTYKLREDVVFHDGEKFDAAAVKANFDFIFKPENAATAVSLLQTFDHAEVVSPYVVKLVLSKPDSSFLESTSNVKLGLISPKALEKGDLCGGGRALAGTGPFIFEGYTRGQSAVFVRNPAYKWGPGNAAHDGPAYLDRVTFRFLPEYAVRTGALTSGQVDLIEGVQPT</sequence>
<keyword evidence="4" id="KW-1185">Reference proteome</keyword>
<comment type="caution">
    <text evidence="3">The sequence shown here is derived from an EMBL/GenBank/DDBJ whole genome shotgun (WGS) entry which is preliminary data.</text>
</comment>
<dbReference type="EMBL" id="BEZZ01172666">
    <property type="protein sequence ID" value="GCC45876.1"/>
    <property type="molecule type" value="Genomic_DNA"/>
</dbReference>
<dbReference type="Pfam" id="PF00496">
    <property type="entry name" value="SBP_bac_5"/>
    <property type="match status" value="1"/>
</dbReference>
<dbReference type="InterPro" id="IPR039424">
    <property type="entry name" value="SBP_5"/>
</dbReference>
<dbReference type="InterPro" id="IPR000914">
    <property type="entry name" value="SBP_5_dom"/>
</dbReference>
<evidence type="ECO:0000313" key="3">
    <source>
        <dbReference type="EMBL" id="GCC45876.1"/>
    </source>
</evidence>
<keyword evidence="1" id="KW-0732">Signal</keyword>
<protein>
    <recommendedName>
        <fullName evidence="2">Solute-binding protein family 5 domain-containing protein</fullName>
    </recommendedName>
</protein>
<feature type="domain" description="Solute-binding protein family 5" evidence="2">
    <location>
        <begin position="79"/>
        <end position="262"/>
    </location>
</feature>
<dbReference type="Proteomes" id="UP000287033">
    <property type="component" value="Unassembled WGS sequence"/>
</dbReference>
<reference evidence="3 4" key="1">
    <citation type="journal article" date="2018" name="Nat. Ecol. Evol.">
        <title>Shark genomes provide insights into elasmobranch evolution and the origin of vertebrates.</title>
        <authorList>
            <person name="Hara Y"/>
            <person name="Yamaguchi K"/>
            <person name="Onimaru K"/>
            <person name="Kadota M"/>
            <person name="Koyanagi M"/>
            <person name="Keeley SD"/>
            <person name="Tatsumi K"/>
            <person name="Tanaka K"/>
            <person name="Motone F"/>
            <person name="Kageyama Y"/>
            <person name="Nozu R"/>
            <person name="Adachi N"/>
            <person name="Nishimura O"/>
            <person name="Nakagawa R"/>
            <person name="Tanegashima C"/>
            <person name="Kiyatake I"/>
            <person name="Matsumoto R"/>
            <person name="Murakumo K"/>
            <person name="Nishida K"/>
            <person name="Terakita A"/>
            <person name="Kuratani S"/>
            <person name="Sato K"/>
            <person name="Hyodo S Kuraku.S."/>
        </authorList>
    </citation>
    <scope>NUCLEOTIDE SEQUENCE [LARGE SCALE GENOMIC DNA]</scope>
</reference>
<evidence type="ECO:0000256" key="1">
    <source>
        <dbReference type="SAM" id="SignalP"/>
    </source>
</evidence>
<dbReference type="PANTHER" id="PTHR30290">
    <property type="entry name" value="PERIPLASMIC BINDING COMPONENT OF ABC TRANSPORTER"/>
    <property type="match status" value="1"/>
</dbReference>
<accession>A0A401TTB1</accession>
<feature type="chain" id="PRO_5019380368" description="Solute-binding protein family 5 domain-containing protein" evidence="1">
    <location>
        <begin position="29"/>
        <end position="263"/>
    </location>
</feature>
<dbReference type="STRING" id="137246.A0A401TTB1"/>
<feature type="non-terminal residue" evidence="3">
    <location>
        <position position="263"/>
    </location>
</feature>
<dbReference type="SUPFAM" id="SSF53850">
    <property type="entry name" value="Periplasmic binding protein-like II"/>
    <property type="match status" value="1"/>
</dbReference>
<dbReference type="GO" id="GO:1904680">
    <property type="term" value="F:peptide transmembrane transporter activity"/>
    <property type="evidence" value="ECO:0007669"/>
    <property type="project" value="TreeGrafter"/>
</dbReference>
<dbReference type="Gene3D" id="3.40.190.10">
    <property type="entry name" value="Periplasmic binding protein-like II"/>
    <property type="match status" value="1"/>
</dbReference>
<dbReference type="AlphaFoldDB" id="A0A401TTB1"/>
<name>A0A401TTB1_CHIPU</name>
<evidence type="ECO:0000313" key="4">
    <source>
        <dbReference type="Proteomes" id="UP000287033"/>
    </source>
</evidence>
<proteinExistence type="predicted"/>
<feature type="non-terminal residue" evidence="3">
    <location>
        <position position="1"/>
    </location>
</feature>